<proteinExistence type="predicted"/>
<reference evidence="2" key="1">
    <citation type="submission" date="2022-11" db="UniProtKB">
        <authorList>
            <consortium name="WormBaseParasite"/>
        </authorList>
    </citation>
    <scope>IDENTIFICATION</scope>
</reference>
<accession>A0AC34QER4</accession>
<protein>
    <submittedName>
        <fullName evidence="2">BED-type domain-containing protein</fullName>
    </submittedName>
</protein>
<evidence type="ECO:0000313" key="1">
    <source>
        <dbReference type="Proteomes" id="UP000887576"/>
    </source>
</evidence>
<evidence type="ECO:0000313" key="2">
    <source>
        <dbReference type="WBParaSite" id="JU765_v2.g15627.t1"/>
    </source>
</evidence>
<dbReference type="WBParaSite" id="JU765_v2.g15627.t1">
    <property type="protein sequence ID" value="JU765_v2.g15627.t1"/>
    <property type="gene ID" value="JU765_v2.g15627"/>
</dbReference>
<dbReference type="Proteomes" id="UP000887576">
    <property type="component" value="Unplaced"/>
</dbReference>
<organism evidence="1 2">
    <name type="scientific">Panagrolaimus sp. JU765</name>
    <dbReference type="NCBI Taxonomy" id="591449"/>
    <lineage>
        <taxon>Eukaryota</taxon>
        <taxon>Metazoa</taxon>
        <taxon>Ecdysozoa</taxon>
        <taxon>Nematoda</taxon>
        <taxon>Chromadorea</taxon>
        <taxon>Rhabditida</taxon>
        <taxon>Tylenchina</taxon>
        <taxon>Panagrolaimomorpha</taxon>
        <taxon>Panagrolaimoidea</taxon>
        <taxon>Panagrolaimidae</taxon>
        <taxon>Panagrolaimus</taxon>
    </lineage>
</organism>
<name>A0AC34QER4_9BILA</name>
<sequence length="208" mass="23884">MSKQLRKYSPRYRDGNPIWRYFEVSDAVIGALPICTTCGSMIMNGWKSIAGNTTNMRQHLRNKHPGLFDELVELCQQQKNRYNPENWAIVPYVPKEEIFENILLRSGSVNDDEVDADEDCDLDPSPLQADSTPSASVSNNELSTFEPEAARNDVLPSKSFQEEEAALRLELLRNQIRREKAMAEFYEIQTKEIQQRLVSNLQRPASQF</sequence>